<name>A0A3N2C2T9_9MICO</name>
<accession>A0A3N2C2T9</accession>
<dbReference type="Pfam" id="PF13558">
    <property type="entry name" value="SbcC_Walker_B"/>
    <property type="match status" value="1"/>
</dbReference>
<dbReference type="SUPFAM" id="SSF52540">
    <property type="entry name" value="P-loop containing nucleoside triphosphate hydrolases"/>
    <property type="match status" value="1"/>
</dbReference>
<sequence length="1126" mass="124943">MSRSTDTDTLLDLVEQWRIERMQVINWGGFDGYRSVDFASRATLISGASGTGKSSLMDAYLAVMMPSDVPFNGASNDAAVGRARNPDQRNLLTYLRGKVDSARDPQTGAMRDINLRGTDQLTWGAVAVTFLNDDDRRFTVVRAYLVPRRALRTGDLSMTMATVDGPFELTDLEAFVPKRFDAGELQGRIPGFVVRDTYAELSYTLHTRLGIGAGGDGGRAMRLLARIQAGQHLPTVDGLYKSMVLERPSTYDAADRALSHFEALDEAYLAMETESRKARVLERLGELRRDYEDGHRAAADLERLGFTEDGTTPFTVWRSRAHEALLDEAVSRNRREKLEAGATLEAARARAAAAGVRVRELERQVSEQGGSALRRAEERREAAEATHAEVARARSLFDERTEVLDDPIEDEASFRRALGRSEDFLADDDTALDDIETDRAQLHREAFPLEERNTELRRELQSLRGRDGAVPDRLHRARLALAEAAGLDPEQLPFVAELIDVAPAYAAWRPAIEVTLHGLARTVLVDEEHLDAFGRAIDAVRIPVRLQFEGVPLHEPSSPDAGDPAFISGRVTYRTSPFSTWVEQRVSSDRIDARCVESPSELSGGGRRVTVNGQLRDGRRGSHGDTGGAPILGFTNEARIASIEAETAEIRGRLEVIAGRQAGIQQRLSRREAERAAHRYRLDTEWARIDVDGAAAHRDAAAAELERLLDASDVLQELQGSVTAAQRELDAANAERFPAEDRVRRLDEEHGVLVDQQDAATTVIDRFERSEVEEVSPADVERIEASLAAVGGVPSLSGFGDAMKRLRARLGDELSSAVRQAEQAALAQVHVFEQYQSIWHDPNLGTTLESYGDYRAILDGILGTGLPERRQEWRRRLSQWSGEDLVPLSSAFDSAVEEIEDRLVPVNDILRDLPFGPAHDRLKIVLRRVHREEASAFRRELRALSSEVTANLGDDELEARFQRLRRFMESMRDTGAGSQSTRDQVLDVRRHVEITAVRYDTSGQDVSVYSSLGDKSGGETQELVAFIVGAALRYQLGDEDRPRPRFAPVLLDEGFIKADSEFAGRAVVAWLRLGFQLVIGAPLDKVTALEPYMDRLLSIRKDPATRHAWVAEIERSAPVEPLERVG</sequence>
<keyword evidence="4" id="KW-1185">Reference proteome</keyword>
<dbReference type="Pfam" id="PF13555">
    <property type="entry name" value="AAA_29"/>
    <property type="match status" value="1"/>
</dbReference>
<proteinExistence type="predicted"/>
<comment type="caution">
    <text evidence="3">The sequence shown here is derived from an EMBL/GenBank/DDBJ whole genome shotgun (WGS) entry which is preliminary data.</text>
</comment>
<dbReference type="PANTHER" id="PTHR32182:SF19">
    <property type="entry name" value="HOMOLOGY WITH RECF PROTEIN"/>
    <property type="match status" value="1"/>
</dbReference>
<gene>
    <name evidence="3" type="ORF">EDD42_1885</name>
</gene>
<dbReference type="GO" id="GO:0006302">
    <property type="term" value="P:double-strand break repair"/>
    <property type="evidence" value="ECO:0007669"/>
    <property type="project" value="TreeGrafter"/>
</dbReference>
<evidence type="ECO:0000313" key="3">
    <source>
        <dbReference type="EMBL" id="ROR81813.1"/>
    </source>
</evidence>
<evidence type="ECO:0000313" key="4">
    <source>
        <dbReference type="Proteomes" id="UP000266915"/>
    </source>
</evidence>
<reference evidence="3 4" key="1">
    <citation type="submission" date="2018-11" db="EMBL/GenBank/DDBJ databases">
        <title>Sequencing the genomes of 1000 actinobacteria strains.</title>
        <authorList>
            <person name="Klenk H.-P."/>
        </authorList>
    </citation>
    <scope>NUCLEOTIDE SEQUENCE [LARGE SCALE GENOMIC DNA]</scope>
    <source>
        <strain evidence="3 4">DSM 14012</strain>
    </source>
</reference>
<keyword evidence="1" id="KW-0227">DNA damage</keyword>
<protein>
    <submittedName>
        <fullName evidence="3">Uncharacterized protein YPO0396</fullName>
    </submittedName>
</protein>
<evidence type="ECO:0000256" key="1">
    <source>
        <dbReference type="ARBA" id="ARBA00023236"/>
    </source>
</evidence>
<dbReference type="GO" id="GO:0009432">
    <property type="term" value="P:SOS response"/>
    <property type="evidence" value="ECO:0007669"/>
    <property type="project" value="UniProtKB-KW"/>
</dbReference>
<dbReference type="InterPro" id="IPR027417">
    <property type="entry name" value="P-loop_NTPase"/>
</dbReference>
<feature type="compositionally biased region" description="Basic and acidic residues" evidence="2">
    <location>
        <begin position="374"/>
        <end position="386"/>
    </location>
</feature>
<dbReference type="Gene3D" id="3.40.50.300">
    <property type="entry name" value="P-loop containing nucleotide triphosphate hydrolases"/>
    <property type="match status" value="1"/>
</dbReference>
<dbReference type="Proteomes" id="UP000266915">
    <property type="component" value="Unassembled WGS sequence"/>
</dbReference>
<dbReference type="PANTHER" id="PTHR32182">
    <property type="entry name" value="DNA REPLICATION AND REPAIR PROTEIN RECF"/>
    <property type="match status" value="1"/>
</dbReference>
<feature type="region of interest" description="Disordered" evidence="2">
    <location>
        <begin position="367"/>
        <end position="386"/>
    </location>
</feature>
<keyword evidence="1" id="KW-0742">SOS response</keyword>
<dbReference type="AlphaFoldDB" id="A0A3N2C2T9"/>
<feature type="region of interest" description="Disordered" evidence="2">
    <location>
        <begin position="597"/>
        <end position="630"/>
    </location>
</feature>
<evidence type="ECO:0000256" key="2">
    <source>
        <dbReference type="SAM" id="MobiDB-lite"/>
    </source>
</evidence>
<organism evidence="3 4">
    <name type="scientific">Plantibacter flavus</name>
    <dbReference type="NCBI Taxonomy" id="150123"/>
    <lineage>
        <taxon>Bacteria</taxon>
        <taxon>Bacillati</taxon>
        <taxon>Actinomycetota</taxon>
        <taxon>Actinomycetes</taxon>
        <taxon>Micrococcales</taxon>
        <taxon>Microbacteriaceae</taxon>
        <taxon>Plantibacter</taxon>
    </lineage>
</organism>
<dbReference type="GO" id="GO:0000731">
    <property type="term" value="P:DNA synthesis involved in DNA repair"/>
    <property type="evidence" value="ECO:0007669"/>
    <property type="project" value="TreeGrafter"/>
</dbReference>
<dbReference type="EMBL" id="RKHL01000001">
    <property type="protein sequence ID" value="ROR81813.1"/>
    <property type="molecule type" value="Genomic_DNA"/>
</dbReference>
<dbReference type="RefSeq" id="WP_085510856.1">
    <property type="nucleotide sequence ID" value="NZ_FXAP01000001.1"/>
</dbReference>